<evidence type="ECO:0000313" key="3">
    <source>
        <dbReference type="Proteomes" id="UP000431684"/>
    </source>
</evidence>
<dbReference type="AlphaFoldDB" id="A0A6I3XDW5"/>
<comment type="caution">
    <text evidence="2">The sequence shown here is derived from an EMBL/GenBank/DDBJ whole genome shotgun (WGS) entry which is preliminary data.</text>
</comment>
<reference evidence="2 3" key="1">
    <citation type="submission" date="2019-11" db="EMBL/GenBank/DDBJ databases">
        <title>Draft Genome Sequences of Six Type Strains of the Genus Massilia.</title>
        <authorList>
            <person name="Miess H."/>
            <person name="Frediansyah A."/>
            <person name="Goeker M."/>
            <person name="Gross H."/>
        </authorList>
    </citation>
    <scope>NUCLEOTIDE SEQUENCE [LARGE SCALE GENOMIC DNA]</scope>
    <source>
        <strain evidence="2 3">DSM 17513</strain>
    </source>
</reference>
<proteinExistence type="predicted"/>
<organism evidence="2 3">
    <name type="scientific">Pseudoduganella dura</name>
    <dbReference type="NCBI Taxonomy" id="321982"/>
    <lineage>
        <taxon>Bacteria</taxon>
        <taxon>Pseudomonadati</taxon>
        <taxon>Pseudomonadota</taxon>
        <taxon>Betaproteobacteria</taxon>
        <taxon>Burkholderiales</taxon>
        <taxon>Oxalobacteraceae</taxon>
        <taxon>Telluria group</taxon>
        <taxon>Pseudoduganella</taxon>
    </lineage>
</organism>
<evidence type="ECO:0000256" key="1">
    <source>
        <dbReference type="SAM" id="Phobius"/>
    </source>
</evidence>
<keyword evidence="1" id="KW-1133">Transmembrane helix</keyword>
<evidence type="ECO:0000313" key="2">
    <source>
        <dbReference type="EMBL" id="MUI10938.1"/>
    </source>
</evidence>
<dbReference type="RefSeq" id="WP_155706634.1">
    <property type="nucleotide sequence ID" value="NZ_BMWU01000026.1"/>
</dbReference>
<sequence length="98" mass="11116">MKRRAHKLTLLIVVWGTIAIAGFGSAVWQLWNLLMPTLFHLPAIGFWQAVGLMALSWLLFGGWRGAGGLRNDGRHARRHMLTDEERDHLRASMARDGR</sequence>
<feature type="transmembrane region" description="Helical" evidence="1">
    <location>
        <begin position="37"/>
        <end position="60"/>
    </location>
</feature>
<dbReference type="OrthoDB" id="123053at2"/>
<accession>A0A6I3XDW5</accession>
<keyword evidence="1" id="KW-0472">Membrane</keyword>
<name>A0A6I3XDW5_9BURK</name>
<dbReference type="Proteomes" id="UP000431684">
    <property type="component" value="Unassembled WGS sequence"/>
</dbReference>
<keyword evidence="1" id="KW-0812">Transmembrane</keyword>
<gene>
    <name evidence="2" type="ORF">GJV26_00300</name>
</gene>
<keyword evidence="3" id="KW-1185">Reference proteome</keyword>
<dbReference type="EMBL" id="WNWM01000002">
    <property type="protein sequence ID" value="MUI10938.1"/>
    <property type="molecule type" value="Genomic_DNA"/>
</dbReference>
<protein>
    <submittedName>
        <fullName evidence="2">Uncharacterized protein</fullName>
    </submittedName>
</protein>
<feature type="transmembrane region" description="Helical" evidence="1">
    <location>
        <begin position="12"/>
        <end position="31"/>
    </location>
</feature>